<dbReference type="GO" id="GO:0005737">
    <property type="term" value="C:cytoplasm"/>
    <property type="evidence" value="ECO:0007669"/>
    <property type="project" value="TreeGrafter"/>
</dbReference>
<evidence type="ECO:0000313" key="14">
    <source>
        <dbReference type="Proteomes" id="UP000030002"/>
    </source>
</evidence>
<keyword evidence="14" id="KW-1185">Reference proteome</keyword>
<dbReference type="eggNOG" id="COG0285">
    <property type="taxonomic scope" value="Bacteria"/>
</dbReference>
<dbReference type="PANTHER" id="PTHR11136:SF0">
    <property type="entry name" value="DIHYDROFOLATE SYNTHETASE-RELATED"/>
    <property type="match status" value="1"/>
</dbReference>
<proteinExistence type="inferred from homology"/>
<evidence type="ECO:0000259" key="12">
    <source>
        <dbReference type="Pfam" id="PF08245"/>
    </source>
</evidence>
<dbReference type="Pfam" id="PF08245">
    <property type="entry name" value="Mur_ligase_M"/>
    <property type="match status" value="1"/>
</dbReference>
<dbReference type="InterPro" id="IPR018109">
    <property type="entry name" value="Folylpolyglutamate_synth_CS"/>
</dbReference>
<keyword evidence="5 10" id="KW-0547">Nucleotide-binding</keyword>
<comment type="catalytic activity">
    <reaction evidence="9">
        <text>(6S)-5,6,7,8-tetrahydrofolyl-(gamma-L-Glu)(n) + L-glutamate + ATP = (6S)-5,6,7,8-tetrahydrofolyl-(gamma-L-Glu)(n+1) + ADP + phosphate + H(+)</text>
        <dbReference type="Rhea" id="RHEA:10580"/>
        <dbReference type="Rhea" id="RHEA-COMP:14738"/>
        <dbReference type="Rhea" id="RHEA-COMP:14740"/>
        <dbReference type="ChEBI" id="CHEBI:15378"/>
        <dbReference type="ChEBI" id="CHEBI:29985"/>
        <dbReference type="ChEBI" id="CHEBI:30616"/>
        <dbReference type="ChEBI" id="CHEBI:43474"/>
        <dbReference type="ChEBI" id="CHEBI:141005"/>
        <dbReference type="ChEBI" id="CHEBI:456216"/>
        <dbReference type="EC" id="6.3.2.17"/>
    </reaction>
</comment>
<dbReference type="GO" id="GO:0008841">
    <property type="term" value="F:dihydrofolate synthase activity"/>
    <property type="evidence" value="ECO:0007669"/>
    <property type="project" value="TreeGrafter"/>
</dbReference>
<dbReference type="SUPFAM" id="SSF53623">
    <property type="entry name" value="MurD-like peptide ligases, catalytic domain"/>
    <property type="match status" value="1"/>
</dbReference>
<dbReference type="InterPro" id="IPR013221">
    <property type="entry name" value="Mur_ligase_cen"/>
</dbReference>
<evidence type="ECO:0000259" key="11">
    <source>
        <dbReference type="Pfam" id="PF02875"/>
    </source>
</evidence>
<dbReference type="EC" id="6.3.2.17" evidence="2"/>
<dbReference type="AlphaFoldDB" id="A0A0A0JC20"/>
<gene>
    <name evidence="13" type="ORF">N802_01250</name>
</gene>
<evidence type="ECO:0000256" key="10">
    <source>
        <dbReference type="PIRNR" id="PIRNR001563"/>
    </source>
</evidence>
<evidence type="ECO:0000256" key="7">
    <source>
        <dbReference type="ARBA" id="ARBA00022842"/>
    </source>
</evidence>
<evidence type="ECO:0000256" key="4">
    <source>
        <dbReference type="ARBA" id="ARBA00022723"/>
    </source>
</evidence>
<dbReference type="Proteomes" id="UP000030002">
    <property type="component" value="Unassembled WGS sequence"/>
</dbReference>
<evidence type="ECO:0000256" key="8">
    <source>
        <dbReference type="ARBA" id="ARBA00030592"/>
    </source>
</evidence>
<name>A0A0A0JC20_9MICO</name>
<dbReference type="PANTHER" id="PTHR11136">
    <property type="entry name" value="FOLYLPOLYGLUTAMATE SYNTHASE-RELATED"/>
    <property type="match status" value="1"/>
</dbReference>
<dbReference type="NCBIfam" id="TIGR01499">
    <property type="entry name" value="folC"/>
    <property type="match status" value="1"/>
</dbReference>
<dbReference type="InterPro" id="IPR036565">
    <property type="entry name" value="Mur-like_cat_sf"/>
</dbReference>
<evidence type="ECO:0000256" key="9">
    <source>
        <dbReference type="ARBA" id="ARBA00047493"/>
    </source>
</evidence>
<evidence type="ECO:0000256" key="2">
    <source>
        <dbReference type="ARBA" id="ARBA00013025"/>
    </source>
</evidence>
<evidence type="ECO:0000256" key="5">
    <source>
        <dbReference type="ARBA" id="ARBA00022741"/>
    </source>
</evidence>
<organism evidence="13 14">
    <name type="scientific">Knoellia sinensis KCTC 19936</name>
    <dbReference type="NCBI Taxonomy" id="1385520"/>
    <lineage>
        <taxon>Bacteria</taxon>
        <taxon>Bacillati</taxon>
        <taxon>Actinomycetota</taxon>
        <taxon>Actinomycetes</taxon>
        <taxon>Micrococcales</taxon>
        <taxon>Intrasporangiaceae</taxon>
        <taxon>Knoellia</taxon>
    </lineage>
</organism>
<dbReference type="GO" id="GO:0005524">
    <property type="term" value="F:ATP binding"/>
    <property type="evidence" value="ECO:0007669"/>
    <property type="project" value="UniProtKB-KW"/>
</dbReference>
<dbReference type="PIRSF" id="PIRSF001563">
    <property type="entry name" value="Folylpolyglu_synth"/>
    <property type="match status" value="1"/>
</dbReference>
<keyword evidence="4" id="KW-0479">Metal-binding</keyword>
<dbReference type="InterPro" id="IPR001645">
    <property type="entry name" value="Folylpolyglutamate_synth"/>
</dbReference>
<dbReference type="GO" id="GO:0046872">
    <property type="term" value="F:metal ion binding"/>
    <property type="evidence" value="ECO:0007669"/>
    <property type="project" value="UniProtKB-KW"/>
</dbReference>
<dbReference type="Pfam" id="PF02875">
    <property type="entry name" value="Mur_ligase_C"/>
    <property type="match status" value="1"/>
</dbReference>
<evidence type="ECO:0000256" key="1">
    <source>
        <dbReference type="ARBA" id="ARBA00008276"/>
    </source>
</evidence>
<dbReference type="InterPro" id="IPR004101">
    <property type="entry name" value="Mur_ligase_C"/>
</dbReference>
<evidence type="ECO:0000313" key="13">
    <source>
        <dbReference type="EMBL" id="KGN34728.1"/>
    </source>
</evidence>
<evidence type="ECO:0000256" key="3">
    <source>
        <dbReference type="ARBA" id="ARBA00022598"/>
    </source>
</evidence>
<accession>A0A0A0JC20</accession>
<keyword evidence="7" id="KW-0460">Magnesium</keyword>
<keyword evidence="6 10" id="KW-0067">ATP-binding</keyword>
<reference evidence="13 14" key="1">
    <citation type="submission" date="2013-08" db="EMBL/GenBank/DDBJ databases">
        <title>The genome sequence of Knoellia sinensis.</title>
        <authorList>
            <person name="Zhu W."/>
            <person name="Wang G."/>
        </authorList>
    </citation>
    <scope>NUCLEOTIDE SEQUENCE [LARGE SCALE GENOMIC DNA]</scope>
    <source>
        <strain evidence="13 14">KCTC 19936</strain>
    </source>
</reference>
<feature type="domain" description="Mur ligase C-terminal" evidence="11">
    <location>
        <begin position="323"/>
        <end position="447"/>
    </location>
</feature>
<dbReference type="STRING" id="1385520.N802_01250"/>
<dbReference type="SUPFAM" id="SSF53244">
    <property type="entry name" value="MurD-like peptide ligases, peptide-binding domain"/>
    <property type="match status" value="1"/>
</dbReference>
<dbReference type="Gene3D" id="3.40.1190.10">
    <property type="entry name" value="Mur-like, catalytic domain"/>
    <property type="match status" value="1"/>
</dbReference>
<feature type="domain" description="Mur ligase central" evidence="12">
    <location>
        <begin position="65"/>
        <end position="296"/>
    </location>
</feature>
<keyword evidence="3 10" id="KW-0436">Ligase</keyword>
<comment type="caution">
    <text evidence="13">The sequence shown here is derived from an EMBL/GenBank/DDBJ whole genome shotgun (WGS) entry which is preliminary data.</text>
</comment>
<evidence type="ECO:0000256" key="6">
    <source>
        <dbReference type="ARBA" id="ARBA00022840"/>
    </source>
</evidence>
<comment type="similarity">
    <text evidence="1 10">Belongs to the folylpolyglutamate synthase family.</text>
</comment>
<dbReference type="GO" id="GO:0004326">
    <property type="term" value="F:tetrahydrofolylpolyglutamate synthase activity"/>
    <property type="evidence" value="ECO:0007669"/>
    <property type="project" value="UniProtKB-EC"/>
</dbReference>
<dbReference type="EMBL" id="AVPJ01000001">
    <property type="protein sequence ID" value="KGN34728.1"/>
    <property type="molecule type" value="Genomic_DNA"/>
</dbReference>
<protein>
    <recommendedName>
        <fullName evidence="2">tetrahydrofolate synthase</fullName>
        <ecNumber evidence="2">6.3.2.17</ecNumber>
    </recommendedName>
    <alternativeName>
        <fullName evidence="8">Tetrahydrofolylpolyglutamate synthase</fullName>
    </alternativeName>
</protein>
<dbReference type="PROSITE" id="PS01011">
    <property type="entry name" value="FOLYLPOLYGLU_SYNT_1"/>
    <property type="match status" value="1"/>
</dbReference>
<dbReference type="InterPro" id="IPR036615">
    <property type="entry name" value="Mur_ligase_C_dom_sf"/>
</dbReference>
<dbReference type="Gene3D" id="3.90.190.20">
    <property type="entry name" value="Mur ligase, C-terminal domain"/>
    <property type="match status" value="1"/>
</dbReference>
<sequence length="463" mass="48780">MAPAPDSSQREAARNLEIMKRLREVEEEILARAPEHDLEPSLERIQAVMELADDPQRHYPVIHLTGTNGKTTTARVIESVLREMGLKTGRFTSPHLHTMLERIAIGGRNIEAEKFLAAYDDVSPLIEMVDAKSAAEGGPRMTYFEVLVAVAFAAFADAPVDVAIVEVGMGGSWDATNVADGVVSVITPIAIDHQHFLGDTETDIALEKSGIIKADGITISALQQDPAVAAILRDRAAEVGAQIAVEGDQFGIEGGDVAVGGQALSVRGLAATYEDLFLPFHGAHMAQNATLAIAAVEAFVGGGEQPLDLEVLKAGLAAATSPGRLEVVRRSPTVLVDAAHNPAGAIALRDGLNQAFTFTKLVGVIAILKDKDATEMLEILEPVLDEVIVTRTTSPRAMRPQDLAEIAKGVFGEHRVTLVEDLPDALDRAAGIADEGGVGGGVLATGSVITAAEVRMLLGVTDS</sequence>